<dbReference type="EMBL" id="CP003364">
    <property type="protein sequence ID" value="AGA27260.1"/>
    <property type="molecule type" value="Genomic_DNA"/>
</dbReference>
<dbReference type="Pfam" id="PF03150">
    <property type="entry name" value="CCP_MauG"/>
    <property type="match status" value="1"/>
</dbReference>
<evidence type="ECO:0000256" key="6">
    <source>
        <dbReference type="ARBA" id="ARBA00023004"/>
    </source>
</evidence>
<dbReference type="STRING" id="886293.Sinac_2976"/>
<dbReference type="InterPro" id="IPR036909">
    <property type="entry name" value="Cyt_c-like_dom_sf"/>
</dbReference>
<dbReference type="eggNOG" id="COG1858">
    <property type="taxonomic scope" value="Bacteria"/>
</dbReference>
<dbReference type="Gene3D" id="2.130.10.10">
    <property type="entry name" value="YVTN repeat-like/Quinoprotein amine dehydrogenase"/>
    <property type="match status" value="1"/>
</dbReference>
<dbReference type="PROSITE" id="PS51007">
    <property type="entry name" value="CYTC"/>
    <property type="match status" value="1"/>
</dbReference>
<dbReference type="PANTHER" id="PTHR30600">
    <property type="entry name" value="CYTOCHROME C PEROXIDASE-RELATED"/>
    <property type="match status" value="1"/>
</dbReference>
<comment type="subcellular location">
    <subcellularLocation>
        <location evidence="1">Cell envelope</location>
    </subcellularLocation>
</comment>
<keyword evidence="3 7" id="KW-0479">Metal-binding</keyword>
<dbReference type="OrthoDB" id="9772811at2"/>
<dbReference type="GO" id="GO:0009055">
    <property type="term" value="F:electron transfer activity"/>
    <property type="evidence" value="ECO:0007669"/>
    <property type="project" value="InterPro"/>
</dbReference>
<dbReference type="InterPro" id="IPR051395">
    <property type="entry name" value="Cytochrome_c_Peroxidase/MauG"/>
</dbReference>
<organism evidence="9 10">
    <name type="scientific">Singulisphaera acidiphila (strain ATCC BAA-1392 / DSM 18658 / VKM B-2454 / MOB10)</name>
    <dbReference type="NCBI Taxonomy" id="886293"/>
    <lineage>
        <taxon>Bacteria</taxon>
        <taxon>Pseudomonadati</taxon>
        <taxon>Planctomycetota</taxon>
        <taxon>Planctomycetia</taxon>
        <taxon>Isosphaerales</taxon>
        <taxon>Isosphaeraceae</taxon>
        <taxon>Singulisphaera</taxon>
    </lineage>
</organism>
<dbReference type="Gene3D" id="1.10.760.10">
    <property type="entry name" value="Cytochrome c-like domain"/>
    <property type="match status" value="2"/>
</dbReference>
<dbReference type="GO" id="GO:0046872">
    <property type="term" value="F:metal ion binding"/>
    <property type="evidence" value="ECO:0007669"/>
    <property type="project" value="UniProtKB-KW"/>
</dbReference>
<dbReference type="eggNOG" id="COG3391">
    <property type="taxonomic scope" value="Bacteria"/>
</dbReference>
<proteinExistence type="predicted"/>
<evidence type="ECO:0000256" key="1">
    <source>
        <dbReference type="ARBA" id="ARBA00004196"/>
    </source>
</evidence>
<evidence type="ECO:0000256" key="5">
    <source>
        <dbReference type="ARBA" id="ARBA00023002"/>
    </source>
</evidence>
<dbReference type="Proteomes" id="UP000010798">
    <property type="component" value="Chromosome"/>
</dbReference>
<dbReference type="HOGENOM" id="CLU_019300_0_0_0"/>
<keyword evidence="6 7" id="KW-0408">Iron</keyword>
<dbReference type="GO" id="GO:0004130">
    <property type="term" value="F:cytochrome-c peroxidase activity"/>
    <property type="evidence" value="ECO:0007669"/>
    <property type="project" value="TreeGrafter"/>
</dbReference>
<dbReference type="InterPro" id="IPR015943">
    <property type="entry name" value="WD40/YVTN_repeat-like_dom_sf"/>
</dbReference>
<evidence type="ECO:0000256" key="3">
    <source>
        <dbReference type="ARBA" id="ARBA00022723"/>
    </source>
</evidence>
<gene>
    <name evidence="9" type="ordered locus">Sinac_2976</name>
</gene>
<dbReference type="SUPFAM" id="SSF46626">
    <property type="entry name" value="Cytochrome c"/>
    <property type="match status" value="2"/>
</dbReference>
<keyword evidence="10" id="KW-1185">Reference proteome</keyword>
<keyword evidence="5" id="KW-0560">Oxidoreductase</keyword>
<protein>
    <submittedName>
        <fullName evidence="9">Cytochrome c peroxidase</fullName>
    </submittedName>
</protein>
<keyword evidence="2 7" id="KW-0349">Heme</keyword>
<evidence type="ECO:0000256" key="2">
    <source>
        <dbReference type="ARBA" id="ARBA00022617"/>
    </source>
</evidence>
<dbReference type="PANTHER" id="PTHR30600:SF10">
    <property type="entry name" value="BLL6722 PROTEIN"/>
    <property type="match status" value="1"/>
</dbReference>
<feature type="domain" description="Cytochrome c" evidence="8">
    <location>
        <begin position="384"/>
        <end position="595"/>
    </location>
</feature>
<dbReference type="InterPro" id="IPR004852">
    <property type="entry name" value="Di-haem_cyt_c_peroxidsae"/>
</dbReference>
<sequence>MHAMIRGAGLGFGLLLSVLTTMTSVPGAERSEPANRVGPQVPVALLWGPDDRLHVALREARRLVTVDPQNWQVVADWPVPIRPCSLALDETGSTYFVGGADGETLVLDREGAVVRTLTAGKGPTRILPLPAGQVAVGSLWDAAVRVIDWRDGHVVATHRLPFPVGALARTPKGRVVVADAFGGHLADFVPGRPGSERVRNFEGVNLGAIAVSDEGKELLVIHMEQLEPAPITAANIDRGLILSSRLSGVQLSEFDSEADEPLSRRQVVLDGPVHGAADPSALALSPDGTQIFITLAGSHHLLKNDRTNGGLVAAGEPHGLRPLGHNQRLQVLEVGRSPVAVAFDRSGQLVVTADSMSDRISVVKVANLSRVASVELSSGPIARTPEQRGEALFLDGRRALDRWMSCSSCHNAGHTNGLNFDTMGDGGFGAPKNTPSLLGVAGTEPLAWNGSLARLADQVHQSLESSLRGPDPAPGMVDDLVAYLESLRPPPPRRPRDDPAAQRGAALFQARRCESCHRPPSYTIAGVRDVGLDDGSGGNRKFNPPSLRGVGWSAPYFHDGRAATLSQVVQSHSPGQERALSPQERDDLVAFLESL</sequence>
<dbReference type="Pfam" id="PF00034">
    <property type="entry name" value="Cytochrom_C"/>
    <property type="match status" value="1"/>
</dbReference>
<accession>L0DEH8</accession>
<evidence type="ECO:0000313" key="10">
    <source>
        <dbReference type="Proteomes" id="UP000010798"/>
    </source>
</evidence>
<keyword evidence="4" id="KW-0732">Signal</keyword>
<dbReference type="GO" id="GO:0020037">
    <property type="term" value="F:heme binding"/>
    <property type="evidence" value="ECO:0007669"/>
    <property type="project" value="InterPro"/>
</dbReference>
<dbReference type="AlphaFoldDB" id="L0DEH8"/>
<dbReference type="InterPro" id="IPR009056">
    <property type="entry name" value="Cyt_c-like_dom"/>
</dbReference>
<evidence type="ECO:0000256" key="7">
    <source>
        <dbReference type="PROSITE-ProRule" id="PRU00433"/>
    </source>
</evidence>
<evidence type="ECO:0000259" key="8">
    <source>
        <dbReference type="PROSITE" id="PS51007"/>
    </source>
</evidence>
<evidence type="ECO:0000256" key="4">
    <source>
        <dbReference type="ARBA" id="ARBA00022729"/>
    </source>
</evidence>
<dbReference type="GO" id="GO:0030313">
    <property type="term" value="C:cell envelope"/>
    <property type="evidence" value="ECO:0007669"/>
    <property type="project" value="UniProtKB-SubCell"/>
</dbReference>
<evidence type="ECO:0000313" key="9">
    <source>
        <dbReference type="EMBL" id="AGA27260.1"/>
    </source>
</evidence>
<name>L0DEH8_SINAD</name>
<dbReference type="SUPFAM" id="SSF75011">
    <property type="entry name" value="3-carboxy-cis,cis-mucoante lactonizing enzyme"/>
    <property type="match status" value="1"/>
</dbReference>
<dbReference type="KEGG" id="saci:Sinac_2976"/>
<keyword evidence="9" id="KW-0575">Peroxidase</keyword>
<reference evidence="9 10" key="1">
    <citation type="submission" date="2012-02" db="EMBL/GenBank/DDBJ databases">
        <title>Complete sequence of chromosome of Singulisphaera acidiphila DSM 18658.</title>
        <authorList>
            <consortium name="US DOE Joint Genome Institute (JGI-PGF)"/>
            <person name="Lucas S."/>
            <person name="Copeland A."/>
            <person name="Lapidus A."/>
            <person name="Glavina del Rio T."/>
            <person name="Dalin E."/>
            <person name="Tice H."/>
            <person name="Bruce D."/>
            <person name="Goodwin L."/>
            <person name="Pitluck S."/>
            <person name="Peters L."/>
            <person name="Ovchinnikova G."/>
            <person name="Chertkov O."/>
            <person name="Kyrpides N."/>
            <person name="Mavromatis K."/>
            <person name="Ivanova N."/>
            <person name="Brettin T."/>
            <person name="Detter J.C."/>
            <person name="Han C."/>
            <person name="Larimer F."/>
            <person name="Land M."/>
            <person name="Hauser L."/>
            <person name="Markowitz V."/>
            <person name="Cheng J.-F."/>
            <person name="Hugenholtz P."/>
            <person name="Woyke T."/>
            <person name="Wu D."/>
            <person name="Tindall B."/>
            <person name="Pomrenke H."/>
            <person name="Brambilla E."/>
            <person name="Klenk H.-P."/>
            <person name="Eisen J.A."/>
        </authorList>
    </citation>
    <scope>NUCLEOTIDE SEQUENCE [LARGE SCALE GENOMIC DNA]</scope>
    <source>
        <strain evidence="10">ATCC BAA-1392 / DSM 18658 / VKM B-2454 / MOB10</strain>
    </source>
</reference>